<keyword evidence="3" id="KW-1185">Reference proteome</keyword>
<reference evidence="2 3" key="1">
    <citation type="submission" date="2015-12" db="EMBL/GenBank/DDBJ databases">
        <title>The genome of Folsomia candida.</title>
        <authorList>
            <person name="Faddeeva A."/>
            <person name="Derks M.F."/>
            <person name="Anvar Y."/>
            <person name="Smit S."/>
            <person name="Van Straalen N."/>
            <person name="Roelofs D."/>
        </authorList>
    </citation>
    <scope>NUCLEOTIDE SEQUENCE [LARGE SCALE GENOMIC DNA]</scope>
    <source>
        <strain evidence="2 3">VU population</strain>
        <tissue evidence="2">Whole body</tissue>
    </source>
</reference>
<keyword evidence="1" id="KW-0812">Transmembrane</keyword>
<name>A0A226DTX4_FOLCA</name>
<organism evidence="2 3">
    <name type="scientific">Folsomia candida</name>
    <name type="common">Springtail</name>
    <dbReference type="NCBI Taxonomy" id="158441"/>
    <lineage>
        <taxon>Eukaryota</taxon>
        <taxon>Metazoa</taxon>
        <taxon>Ecdysozoa</taxon>
        <taxon>Arthropoda</taxon>
        <taxon>Hexapoda</taxon>
        <taxon>Collembola</taxon>
        <taxon>Entomobryomorpha</taxon>
        <taxon>Isotomoidea</taxon>
        <taxon>Isotomidae</taxon>
        <taxon>Proisotominae</taxon>
        <taxon>Folsomia</taxon>
    </lineage>
</organism>
<gene>
    <name evidence="2" type="ORF">Fcan01_16175</name>
</gene>
<proteinExistence type="predicted"/>
<evidence type="ECO:0000256" key="1">
    <source>
        <dbReference type="SAM" id="Phobius"/>
    </source>
</evidence>
<dbReference type="AlphaFoldDB" id="A0A226DTX4"/>
<dbReference type="Proteomes" id="UP000198287">
    <property type="component" value="Unassembled WGS sequence"/>
</dbReference>
<dbReference type="EMBL" id="LNIX01000011">
    <property type="protein sequence ID" value="OXA48673.1"/>
    <property type="molecule type" value="Genomic_DNA"/>
</dbReference>
<accession>A0A226DTX4</accession>
<evidence type="ECO:0000313" key="3">
    <source>
        <dbReference type="Proteomes" id="UP000198287"/>
    </source>
</evidence>
<protein>
    <submittedName>
        <fullName evidence="2">Uncharacterized protein</fullName>
    </submittedName>
</protein>
<keyword evidence="1" id="KW-0472">Membrane</keyword>
<sequence length="128" mass="14323">MDAPLSVFTVATAIAMSIVKNEYVAFINDLLGQIEQLETVAFPKRGNQFDKLNAILSMFVLVAATLPYFHGIFQAYMTVKAKFSHLVYISGNSTCQLSSFPCKFLTITILGTFMHSSLYTRQPVWLVE</sequence>
<comment type="caution">
    <text evidence="2">The sequence shown here is derived from an EMBL/GenBank/DDBJ whole genome shotgun (WGS) entry which is preliminary data.</text>
</comment>
<feature type="transmembrane region" description="Helical" evidence="1">
    <location>
        <begin position="52"/>
        <end position="73"/>
    </location>
</feature>
<evidence type="ECO:0000313" key="2">
    <source>
        <dbReference type="EMBL" id="OXA48673.1"/>
    </source>
</evidence>
<keyword evidence="1" id="KW-1133">Transmembrane helix</keyword>